<dbReference type="PANTHER" id="PTHR46928:SF1">
    <property type="entry name" value="MESENCHYME-SPECIFIC CELL SURFACE GLYCOPROTEIN"/>
    <property type="match status" value="1"/>
</dbReference>
<evidence type="ECO:0000313" key="2">
    <source>
        <dbReference type="Proteomes" id="UP000006523"/>
    </source>
</evidence>
<dbReference type="GeneID" id="10327454"/>
<dbReference type="InterPro" id="IPR052956">
    <property type="entry name" value="Mesenchyme-surface_protein"/>
</dbReference>
<dbReference type="InterPro" id="IPR015943">
    <property type="entry name" value="WD40/YVTN_repeat-like_dom_sf"/>
</dbReference>
<evidence type="ECO:0000313" key="1">
    <source>
        <dbReference type="EMBL" id="ADO97176.1"/>
    </source>
</evidence>
<protein>
    <submittedName>
        <fullName evidence="1">Alkaline phosphatase</fullName>
    </submittedName>
</protein>
<dbReference type="PANTHER" id="PTHR46928">
    <property type="entry name" value="MESENCHYME-SPECIFIC CELL SURFACE GLYCOPROTEIN"/>
    <property type="match status" value="1"/>
</dbReference>
<dbReference type="Proteomes" id="UP000006523">
    <property type="component" value="Segment"/>
</dbReference>
<dbReference type="SUPFAM" id="SSF51004">
    <property type="entry name" value="C-terminal (heme d1) domain of cytochrome cd1-nitrite reductase"/>
    <property type="match status" value="1"/>
</dbReference>
<reference evidence="1 2" key="1">
    <citation type="journal article" date="2010" name="Environ. Microbiol.">
        <title>Genomic analysis of oceanic cyanobacterial myoviruses compared with T4-like myoviruses from diverse hosts and environments.</title>
        <authorList>
            <person name="Sullivan M.B."/>
            <person name="Huang K.H."/>
            <person name="Ignacio-Espinoza J.C."/>
            <person name="Berlin A.M."/>
            <person name="Kelly L."/>
            <person name="Weigele P.R."/>
            <person name="DeFrancesco A.S."/>
            <person name="Kern S.E."/>
            <person name="Thompson L.R."/>
            <person name="Young S."/>
            <person name="Yandava C."/>
            <person name="Fu R."/>
            <person name="Krastins B."/>
            <person name="Chase M."/>
            <person name="Sarracino D."/>
            <person name="Osburne M.S."/>
            <person name="Henn M.R."/>
            <person name="Chisholm S.W."/>
        </authorList>
    </citation>
    <scope>NUCLEOTIDE SEQUENCE [LARGE SCALE GENOMIC DNA]</scope>
    <source>
        <strain evidence="1">6501-1</strain>
    </source>
</reference>
<dbReference type="EMBL" id="GU071094">
    <property type="protein sequence ID" value="ADO97176.1"/>
    <property type="molecule type" value="Genomic_DNA"/>
</dbReference>
<organism evidence="1 2">
    <name type="scientific">Synechococcus phage S-SM1</name>
    <dbReference type="NCBI Taxonomy" id="444859"/>
    <lineage>
        <taxon>Viruses</taxon>
        <taxon>Duplodnaviria</taxon>
        <taxon>Heunggongvirae</taxon>
        <taxon>Uroviricota</taxon>
        <taxon>Caudoviricetes</taxon>
        <taxon>Pantevenvirales</taxon>
        <taxon>Kyanoviridae</taxon>
        <taxon>Thetisvirus</taxon>
        <taxon>Thetisvirus ssm1</taxon>
    </lineage>
</organism>
<dbReference type="Gene3D" id="2.130.10.10">
    <property type="entry name" value="YVTN repeat-like/Quinoprotein amine dehydrogenase"/>
    <property type="match status" value="1"/>
</dbReference>
<keyword evidence="2" id="KW-1185">Reference proteome</keyword>
<dbReference type="InterPro" id="IPR011048">
    <property type="entry name" value="Haem_d1_sf"/>
</dbReference>
<name>E3SII1_9CAUD</name>
<proteinExistence type="predicted"/>
<gene>
    <name evidence="1" type="primary">phoA</name>
    <name evidence="1" type="ORF">SSM1_174</name>
</gene>
<accession>E3SII1</accession>
<dbReference type="RefSeq" id="YP_004323065.1">
    <property type="nucleotide sequence ID" value="NC_015282.1"/>
</dbReference>
<dbReference type="KEGG" id="vg:10327454"/>
<dbReference type="OrthoDB" id="3100at10239"/>
<sequence length="451" mass="48358">MKKHKALQILWDMFLSLSLFDRSHLLQWRVFDMIIELLKLVALPVAIGGALVGADISALSSAIAGPAFEQVGQYGVGEDSAAEIIASDGKVLAYTNSDKGSVDFVNISDPSNPSAITAVDVGGEPTSVAIHNGYAVAAVNTSSSFTNPSGKVVVIDMWDYKVVKEIALAGQPDAVSISPNGKFAAIAIENERDEDLNKGLIPQYPAGNVAIVTLDGDVNYADVRGLAGIAPSDPEPEFVDINDEGEIVVTLQENNHMVVLDSSGNVISDFDAGKVDLYDIDDTKDGYYMPVGSRQGVRREPDAVAWIDADHFVTANEGDYKLKRRGEHKRGGSRGFTIFHKDGSIVYDSGNTFENTLAKAGYWNDKRAEKKGVEPESVTVGTYGGTRMLFVGAERANAVGVYDITDLSAPKMLQILPTGKAPEGLLALEDEGLFITSNEKDSVNSLSIFKF</sequence>